<keyword evidence="1" id="KW-0812">Transmembrane</keyword>
<dbReference type="Proteomes" id="UP000239388">
    <property type="component" value="Unassembled WGS sequence"/>
</dbReference>
<protein>
    <submittedName>
        <fullName evidence="2">Uncharacterized protein</fullName>
    </submittedName>
</protein>
<accession>A0A2S8F4K9</accession>
<dbReference type="EMBL" id="PUIB01000028">
    <property type="protein sequence ID" value="PQO27102.1"/>
    <property type="molecule type" value="Genomic_DNA"/>
</dbReference>
<name>A0A2S8F4K9_9BACT</name>
<evidence type="ECO:0000313" key="3">
    <source>
        <dbReference type="Proteomes" id="UP000239388"/>
    </source>
</evidence>
<sequence>MVQNRDQACQPAPASQRLNYPIDKNFSFWQGVFGMRSFLSSRSTAGNWRGLGMRAMANIVERTFRLTSRNPVEASLVLVLSMAMTLVASAWL</sequence>
<evidence type="ECO:0000256" key="1">
    <source>
        <dbReference type="SAM" id="Phobius"/>
    </source>
</evidence>
<reference evidence="2 3" key="1">
    <citation type="submission" date="2018-02" db="EMBL/GenBank/DDBJ databases">
        <title>Comparative genomes isolates from brazilian mangrove.</title>
        <authorList>
            <person name="Araujo J.E."/>
            <person name="Taketani R.G."/>
            <person name="Silva M.C.P."/>
            <person name="Loureco M.V."/>
            <person name="Andreote F.D."/>
        </authorList>
    </citation>
    <scope>NUCLEOTIDE SEQUENCE [LARGE SCALE GENOMIC DNA]</scope>
    <source>
        <strain evidence="2 3">NAP PRIS-MGV</strain>
    </source>
</reference>
<keyword evidence="1" id="KW-1133">Transmembrane helix</keyword>
<gene>
    <name evidence="2" type="ORF">C5Y98_28030</name>
</gene>
<keyword evidence="1" id="KW-0472">Membrane</keyword>
<comment type="caution">
    <text evidence="2">The sequence shown here is derived from an EMBL/GenBank/DDBJ whole genome shotgun (WGS) entry which is preliminary data.</text>
</comment>
<feature type="transmembrane region" description="Helical" evidence="1">
    <location>
        <begin position="72"/>
        <end position="91"/>
    </location>
</feature>
<organism evidence="2 3">
    <name type="scientific">Blastopirellula marina</name>
    <dbReference type="NCBI Taxonomy" id="124"/>
    <lineage>
        <taxon>Bacteria</taxon>
        <taxon>Pseudomonadati</taxon>
        <taxon>Planctomycetota</taxon>
        <taxon>Planctomycetia</taxon>
        <taxon>Pirellulales</taxon>
        <taxon>Pirellulaceae</taxon>
        <taxon>Blastopirellula</taxon>
    </lineage>
</organism>
<dbReference type="AlphaFoldDB" id="A0A2S8F4K9"/>
<evidence type="ECO:0000313" key="2">
    <source>
        <dbReference type="EMBL" id="PQO27102.1"/>
    </source>
</evidence>
<proteinExistence type="predicted"/>